<dbReference type="EMBL" id="NPEA01000016">
    <property type="protein sequence ID" value="PJZ75318.1"/>
    <property type="molecule type" value="Genomic_DNA"/>
</dbReference>
<accession>A0A2M9ZT92</accession>
<keyword evidence="1" id="KW-0812">Transmembrane</keyword>
<feature type="transmembrane region" description="Helical" evidence="1">
    <location>
        <begin position="109"/>
        <end position="138"/>
    </location>
</feature>
<gene>
    <name evidence="2" type="ORF">CH365_19550</name>
</gene>
<dbReference type="AlphaFoldDB" id="A0A2M9ZT92"/>
<proteinExistence type="predicted"/>
<dbReference type="RefSeq" id="WP_100770228.1">
    <property type="nucleotide sequence ID" value="NZ_NPEA01000016.1"/>
</dbReference>
<evidence type="ECO:0000313" key="3">
    <source>
        <dbReference type="Proteomes" id="UP000231843"/>
    </source>
</evidence>
<reference evidence="2 3" key="1">
    <citation type="submission" date="2017-07" db="EMBL/GenBank/DDBJ databases">
        <title>Leptospira spp. isolated from tropical soils.</title>
        <authorList>
            <person name="Thibeaux R."/>
            <person name="Iraola G."/>
            <person name="Ferres I."/>
            <person name="Bierque E."/>
            <person name="Girault D."/>
            <person name="Soupe-Gilbert M.-E."/>
            <person name="Picardeau M."/>
            <person name="Goarant C."/>
        </authorList>
    </citation>
    <scope>NUCLEOTIDE SEQUENCE [LARGE SCALE GENOMIC DNA]</scope>
    <source>
        <strain evidence="2 3">ES4-C-A1</strain>
    </source>
</reference>
<comment type="caution">
    <text evidence="2">The sequence shown here is derived from an EMBL/GenBank/DDBJ whole genome shotgun (WGS) entry which is preliminary data.</text>
</comment>
<keyword evidence="1" id="KW-0472">Membrane</keyword>
<feature type="transmembrane region" description="Helical" evidence="1">
    <location>
        <begin position="86"/>
        <end position="103"/>
    </location>
</feature>
<keyword evidence="3" id="KW-1185">Reference proteome</keyword>
<name>A0A2M9ZT92_9LEPT</name>
<keyword evidence="1" id="KW-1133">Transmembrane helix</keyword>
<evidence type="ECO:0000256" key="1">
    <source>
        <dbReference type="SAM" id="Phobius"/>
    </source>
</evidence>
<organism evidence="2 3">
    <name type="scientific">Leptospira neocaledonica</name>
    <dbReference type="NCBI Taxonomy" id="2023192"/>
    <lineage>
        <taxon>Bacteria</taxon>
        <taxon>Pseudomonadati</taxon>
        <taxon>Spirochaetota</taxon>
        <taxon>Spirochaetia</taxon>
        <taxon>Leptospirales</taxon>
        <taxon>Leptospiraceae</taxon>
        <taxon>Leptospira</taxon>
    </lineage>
</organism>
<protein>
    <submittedName>
        <fullName evidence="2">Uncharacterized protein</fullName>
    </submittedName>
</protein>
<dbReference type="Proteomes" id="UP000231843">
    <property type="component" value="Unassembled WGS sequence"/>
</dbReference>
<evidence type="ECO:0000313" key="2">
    <source>
        <dbReference type="EMBL" id="PJZ75318.1"/>
    </source>
</evidence>
<sequence length="140" mass="16507">MFPFTYKGKIRLARRFNDKEKILNELRQKFIKKGVEDFKITKIGLKIPSQITFNRNAVGFLNECEILVKENDENFYFEYCISFEPLFSVSIISLPLSVLAFLINGLSGVFIYFTFLAVPFVILYFMIIFEYLFVLFGFKE</sequence>
<dbReference type="OrthoDB" id="9949108at2"/>